<protein>
    <submittedName>
        <fullName evidence="3">Helix-turn-helix domain-containing protein</fullName>
    </submittedName>
</protein>
<dbReference type="InterPro" id="IPR001387">
    <property type="entry name" value="Cro/C1-type_HTH"/>
</dbReference>
<dbReference type="CDD" id="cd00093">
    <property type="entry name" value="HTH_XRE"/>
    <property type="match status" value="2"/>
</dbReference>
<proteinExistence type="predicted"/>
<reference evidence="3 4" key="1">
    <citation type="submission" date="2019-11" db="EMBL/GenBank/DDBJ databases">
        <title>Whole-genome sequence of a the green, strictly anaerobic photosynthetic bacterium Heliobacillus mobilis DSM 6151.</title>
        <authorList>
            <person name="Kyndt J.A."/>
            <person name="Meyer T.E."/>
        </authorList>
    </citation>
    <scope>NUCLEOTIDE SEQUENCE [LARGE SCALE GENOMIC DNA]</scope>
    <source>
        <strain evidence="3 4">DSM 6151</strain>
    </source>
</reference>
<dbReference type="PROSITE" id="PS50943">
    <property type="entry name" value="HTH_CROC1"/>
    <property type="match status" value="2"/>
</dbReference>
<dbReference type="PANTHER" id="PTHR46797:SF1">
    <property type="entry name" value="METHYLPHOSPHONATE SYNTHASE"/>
    <property type="match status" value="1"/>
</dbReference>
<sequence length="114" mass="13059">MNLTAQELSEASGVNKATIGSIENDRHKPELRILKLLAKPLGLSAWYLGCYDLLPEDTLGQRIKKIRLMNECTLAEFAKLVGVDIRTVRLWEKNIHKPLSRFLEIITSLKEWNE</sequence>
<keyword evidence="4" id="KW-1185">Reference proteome</keyword>
<dbReference type="Gene3D" id="1.10.260.40">
    <property type="entry name" value="lambda repressor-like DNA-binding domains"/>
    <property type="match status" value="2"/>
</dbReference>
<evidence type="ECO:0000259" key="2">
    <source>
        <dbReference type="PROSITE" id="PS50943"/>
    </source>
</evidence>
<evidence type="ECO:0000313" key="4">
    <source>
        <dbReference type="Proteomes" id="UP000430670"/>
    </source>
</evidence>
<accession>A0A6I3SGD6</accession>
<dbReference type="GO" id="GO:0003700">
    <property type="term" value="F:DNA-binding transcription factor activity"/>
    <property type="evidence" value="ECO:0007669"/>
    <property type="project" value="TreeGrafter"/>
</dbReference>
<dbReference type="Proteomes" id="UP000430670">
    <property type="component" value="Unassembled WGS sequence"/>
</dbReference>
<dbReference type="OrthoDB" id="9805654at2"/>
<organism evidence="3 4">
    <name type="scientific">Heliobacterium mobile</name>
    <name type="common">Heliobacillus mobilis</name>
    <dbReference type="NCBI Taxonomy" id="28064"/>
    <lineage>
        <taxon>Bacteria</taxon>
        <taxon>Bacillati</taxon>
        <taxon>Bacillota</taxon>
        <taxon>Clostridia</taxon>
        <taxon>Eubacteriales</taxon>
        <taxon>Heliobacteriaceae</taxon>
        <taxon>Heliobacterium</taxon>
    </lineage>
</organism>
<dbReference type="GO" id="GO:0005829">
    <property type="term" value="C:cytosol"/>
    <property type="evidence" value="ECO:0007669"/>
    <property type="project" value="TreeGrafter"/>
</dbReference>
<gene>
    <name evidence="3" type="ORF">GJ688_02130</name>
</gene>
<comment type="caution">
    <text evidence="3">The sequence shown here is derived from an EMBL/GenBank/DDBJ whole genome shotgun (WGS) entry which is preliminary data.</text>
</comment>
<dbReference type="AlphaFoldDB" id="A0A6I3SGD6"/>
<name>A0A6I3SGD6_HELMO</name>
<evidence type="ECO:0000256" key="1">
    <source>
        <dbReference type="ARBA" id="ARBA00023125"/>
    </source>
</evidence>
<feature type="domain" description="HTH cro/C1-type" evidence="2">
    <location>
        <begin position="2"/>
        <end position="48"/>
    </location>
</feature>
<dbReference type="SUPFAM" id="SSF47413">
    <property type="entry name" value="lambda repressor-like DNA-binding domains"/>
    <property type="match status" value="2"/>
</dbReference>
<dbReference type="InterPro" id="IPR050807">
    <property type="entry name" value="TransReg_Diox_bact_type"/>
</dbReference>
<dbReference type="PANTHER" id="PTHR46797">
    <property type="entry name" value="HTH-TYPE TRANSCRIPTIONAL REGULATOR"/>
    <property type="match status" value="1"/>
</dbReference>
<evidence type="ECO:0000313" key="3">
    <source>
        <dbReference type="EMBL" id="MTV47781.1"/>
    </source>
</evidence>
<dbReference type="EMBL" id="WNKU01000001">
    <property type="protein sequence ID" value="MTV47781.1"/>
    <property type="molecule type" value="Genomic_DNA"/>
</dbReference>
<dbReference type="InterPro" id="IPR010982">
    <property type="entry name" value="Lambda_DNA-bd_dom_sf"/>
</dbReference>
<dbReference type="GO" id="GO:0003677">
    <property type="term" value="F:DNA binding"/>
    <property type="evidence" value="ECO:0007669"/>
    <property type="project" value="UniProtKB-KW"/>
</dbReference>
<feature type="domain" description="HTH cro/C1-type" evidence="2">
    <location>
        <begin position="63"/>
        <end position="112"/>
    </location>
</feature>
<keyword evidence="1" id="KW-0238">DNA-binding</keyword>
<dbReference type="SMART" id="SM00530">
    <property type="entry name" value="HTH_XRE"/>
    <property type="match status" value="2"/>
</dbReference>
<dbReference type="Pfam" id="PF01381">
    <property type="entry name" value="HTH_3"/>
    <property type="match status" value="1"/>
</dbReference>